<dbReference type="Proteomes" id="UP000675882">
    <property type="component" value="Unassembled WGS sequence"/>
</dbReference>
<feature type="region of interest" description="Disordered" evidence="3">
    <location>
        <begin position="108"/>
        <end position="128"/>
    </location>
</feature>
<keyword evidence="1" id="KW-0843">Virulence</keyword>
<comment type="similarity">
    <text evidence="2">Belongs to the TULIP P47 family.</text>
</comment>
<organism evidence="5 6">
    <name type="scientific">Candidatus Nitrotoga fabula</name>
    <dbReference type="NCBI Taxonomy" id="2182327"/>
    <lineage>
        <taxon>Bacteria</taxon>
        <taxon>Pseudomonadati</taxon>
        <taxon>Pseudomonadota</taxon>
        <taxon>Betaproteobacteria</taxon>
        <taxon>Nitrosomonadales</taxon>
        <taxon>Gallionellaceae</taxon>
        <taxon>Candidatus Nitrotoga</taxon>
    </lineage>
</organism>
<evidence type="ECO:0000256" key="2">
    <source>
        <dbReference type="ARBA" id="ARBA00035010"/>
    </source>
</evidence>
<gene>
    <name evidence="5" type="ORF">NTGZN8_120015</name>
</gene>
<comment type="caution">
    <text evidence="5">The sequence shown here is derived from an EMBL/GenBank/DDBJ whole genome shotgun (WGS) entry which is preliminary data.</text>
</comment>
<dbReference type="Pfam" id="PF06597">
    <property type="entry name" value="Clostridium_P47"/>
    <property type="match status" value="1"/>
</dbReference>
<evidence type="ECO:0000313" key="5">
    <source>
        <dbReference type="EMBL" id="CAE6691247.1"/>
    </source>
</evidence>
<evidence type="ECO:0000259" key="4">
    <source>
        <dbReference type="Pfam" id="PF06597"/>
    </source>
</evidence>
<evidence type="ECO:0000256" key="1">
    <source>
        <dbReference type="ARBA" id="ARBA00023026"/>
    </source>
</evidence>
<reference evidence="5" key="1">
    <citation type="submission" date="2021-02" db="EMBL/GenBank/DDBJ databases">
        <authorList>
            <person name="Han P."/>
        </authorList>
    </citation>
    <scope>NUCLEOTIDE SEQUENCE</scope>
    <source>
        <strain evidence="5">Candidatus Nitrotoga sp. ZN8</strain>
    </source>
</reference>
<sequence length="557" mass="58398">MAAAPNVDTYHWDTVYVASFEVVNEAIKKNGSFPSSFNYTDTGTGVAINGVWSDWALSLGGSGSLIQMQTSIASGTATGINETANLSGGVLTIQFELEQVVDADAKVSDPTAKPGTGVPTAQRFPQKAVGNTGSNQVVTVVAVSFPNLDPTKAPILNDILQTLFQGYFNAHLGDIQATFHVMMINEVADQDSFQWLKPSASGYAVAGPSKNKTLSNTVFGALAMTDGGTIGPLQELSVDIAALQGLADGANSAFVISPEKVTEHMLLNGAICTIQGSKASDFTISDSGLNIVNSKDLIWGNFQTENGIISPKIKAGDFLMRMDGDHVHLEISNASYSPSAGITVYMNLEQDFGFNTVKRQDNKYIFIPDTKSFGNPTIHSNVEVSEGLKIAEIVIGVVGGIAALAGGISAVADVLTSTATTAVVSETEATIDISSDIMESASSELTDEEWEEINLDSSDDADEGVTDPDNAAQVQKGSFLKSTQFRTYCGITAAIAGVTAAGMAVAGPVTSMEYDKIPAFDDFAANILGASQFPALENYELLGASLRTSLVASIKLS</sequence>
<accession>A0A916BAK9</accession>
<proteinExistence type="inferred from homology"/>
<evidence type="ECO:0000313" key="6">
    <source>
        <dbReference type="Proteomes" id="UP000675882"/>
    </source>
</evidence>
<name>A0A916BAK9_9PROT</name>
<dbReference type="EMBL" id="CAJNBL010000004">
    <property type="protein sequence ID" value="CAE6691247.1"/>
    <property type="molecule type" value="Genomic_DNA"/>
</dbReference>
<evidence type="ECO:0000256" key="3">
    <source>
        <dbReference type="SAM" id="MobiDB-lite"/>
    </source>
</evidence>
<keyword evidence="6" id="KW-1185">Reference proteome</keyword>
<dbReference type="InterPro" id="IPR010567">
    <property type="entry name" value="OrfX2/OrfX3/P47"/>
</dbReference>
<protein>
    <recommendedName>
        <fullName evidence="4">Protein OrfX2/OrfX3/P47 domain-containing protein</fullName>
    </recommendedName>
</protein>
<feature type="domain" description="Protein OrfX2/OrfX3/P47" evidence="4">
    <location>
        <begin position="9"/>
        <end position="429"/>
    </location>
</feature>
<dbReference type="AlphaFoldDB" id="A0A916BAK9"/>
<dbReference type="RefSeq" id="WP_213035042.1">
    <property type="nucleotide sequence ID" value="NZ_CAJNBL010000004.1"/>
</dbReference>